<dbReference type="InterPro" id="IPR036188">
    <property type="entry name" value="FAD/NAD-bd_sf"/>
</dbReference>
<proteinExistence type="predicted"/>
<dbReference type="Gene3D" id="3.50.50.60">
    <property type="entry name" value="FAD/NAD(P)-binding domain"/>
    <property type="match status" value="2"/>
</dbReference>
<dbReference type="Pfam" id="PF00072">
    <property type="entry name" value="Response_reg"/>
    <property type="match status" value="1"/>
</dbReference>
<organism evidence="6 7">
    <name type="scientific">Umezawaea tangerina</name>
    <dbReference type="NCBI Taxonomy" id="84725"/>
    <lineage>
        <taxon>Bacteria</taxon>
        <taxon>Bacillati</taxon>
        <taxon>Actinomycetota</taxon>
        <taxon>Actinomycetes</taxon>
        <taxon>Pseudonocardiales</taxon>
        <taxon>Pseudonocardiaceae</taxon>
        <taxon>Umezawaea</taxon>
    </lineage>
</organism>
<dbReference type="PRINTS" id="PR00368">
    <property type="entry name" value="FADPNR"/>
</dbReference>
<dbReference type="Gene3D" id="3.40.50.2300">
    <property type="match status" value="1"/>
</dbReference>
<dbReference type="Proteomes" id="UP000239494">
    <property type="component" value="Unassembled WGS sequence"/>
</dbReference>
<dbReference type="RefSeq" id="WP_106190712.1">
    <property type="nucleotide sequence ID" value="NZ_PVTF01000009.1"/>
</dbReference>
<keyword evidence="4" id="KW-0597">Phosphoprotein</keyword>
<sequence>MTTPPAEATRVARPSILTVDDDPSVSRAVARDLRRKYGENYRIVRAESGPQALEALREIKLRGEEVAALLADYRMPQMSGIEFLEAAMDLFPLARRVLLTAYADTEAAIQAINVVDLDHYLLKPWDPPEEKLYPVLDDLLHAWTVTDRQPVRQVRVVGHRWSPRSYEVRDFLARNSVPFRWHSLEDADCEAKRLLDAAGQDGTRLPVVVTPEGEPMVQPTDAELAARVGLSTEPSTDFYDLIVVGGGPAGLGAAVYGGSEGLRTVLVERMATGGQAGTSSRIENYLGFPDGVSGEQLTERARRQALKFDVEMLTTRDVVALEQRGAARVVRFDDGTELAAHTVILATGVSYRMLGAPGLENLAGRGVFYGAATTEGPSCAGQDVYLVGGANSAGQAAMYFSRHARRVVLVVRGDSLDRSMSRYLIDQLARVDNIEVRTCTEVVGGTGEDHLETLTLLCTATGEKTTVEASWLFAFIGAAPRTDWLEGTLSRDDRGFLLAGPDLVADGGSPDGWGLDRPPYHLETNLPGVFVAGDVRADSVKRVASAVGEGAMAVTLVHRYLERS</sequence>
<dbReference type="PANTHER" id="PTHR48105">
    <property type="entry name" value="THIOREDOXIN REDUCTASE 1-RELATED-RELATED"/>
    <property type="match status" value="1"/>
</dbReference>
<evidence type="ECO:0000256" key="1">
    <source>
        <dbReference type="ARBA" id="ARBA00022630"/>
    </source>
</evidence>
<dbReference type="AlphaFoldDB" id="A0A2T0SWL7"/>
<evidence type="ECO:0000256" key="2">
    <source>
        <dbReference type="ARBA" id="ARBA00023002"/>
    </source>
</evidence>
<dbReference type="PRINTS" id="PR00469">
    <property type="entry name" value="PNDRDTASEII"/>
</dbReference>
<reference evidence="6 7" key="1">
    <citation type="submission" date="2018-03" db="EMBL/GenBank/DDBJ databases">
        <title>Genomic Encyclopedia of Archaeal and Bacterial Type Strains, Phase II (KMG-II): from individual species to whole genera.</title>
        <authorList>
            <person name="Goeker M."/>
        </authorList>
    </citation>
    <scope>NUCLEOTIDE SEQUENCE [LARGE SCALE GENOMIC DNA]</scope>
    <source>
        <strain evidence="6 7">DSM 44720</strain>
    </source>
</reference>
<dbReference type="EMBL" id="PVTF01000009">
    <property type="protein sequence ID" value="PRY37808.1"/>
    <property type="molecule type" value="Genomic_DNA"/>
</dbReference>
<gene>
    <name evidence="6" type="ORF">CLV43_10928</name>
</gene>
<keyword evidence="1" id="KW-0285">Flavoprotein</keyword>
<keyword evidence="2" id="KW-0560">Oxidoreductase</keyword>
<dbReference type="InterPro" id="IPR050097">
    <property type="entry name" value="Ferredoxin-NADP_redctase_2"/>
</dbReference>
<feature type="modified residue" description="4-aspartylphosphate" evidence="4">
    <location>
        <position position="72"/>
    </location>
</feature>
<dbReference type="SMART" id="SM00448">
    <property type="entry name" value="REC"/>
    <property type="match status" value="1"/>
</dbReference>
<protein>
    <submittedName>
        <fullName evidence="6">Thioredoxin reductase (NADPH)</fullName>
    </submittedName>
</protein>
<dbReference type="Pfam" id="PF07992">
    <property type="entry name" value="Pyr_redox_2"/>
    <property type="match status" value="1"/>
</dbReference>
<dbReference type="PROSITE" id="PS50110">
    <property type="entry name" value="RESPONSE_REGULATORY"/>
    <property type="match status" value="1"/>
</dbReference>
<dbReference type="OrthoDB" id="109585at2"/>
<name>A0A2T0SWL7_9PSEU</name>
<dbReference type="InterPro" id="IPR001789">
    <property type="entry name" value="Sig_transdc_resp-reg_receiver"/>
</dbReference>
<dbReference type="InterPro" id="IPR023753">
    <property type="entry name" value="FAD/NAD-binding_dom"/>
</dbReference>
<dbReference type="SUPFAM" id="SSF51905">
    <property type="entry name" value="FAD/NAD(P)-binding domain"/>
    <property type="match status" value="1"/>
</dbReference>
<comment type="catalytic activity">
    <reaction evidence="3">
        <text>[thioredoxin]-dithiol + NADP(+) = [thioredoxin]-disulfide + NADPH + H(+)</text>
        <dbReference type="Rhea" id="RHEA:20345"/>
        <dbReference type="Rhea" id="RHEA-COMP:10698"/>
        <dbReference type="Rhea" id="RHEA-COMP:10700"/>
        <dbReference type="ChEBI" id="CHEBI:15378"/>
        <dbReference type="ChEBI" id="CHEBI:29950"/>
        <dbReference type="ChEBI" id="CHEBI:50058"/>
        <dbReference type="ChEBI" id="CHEBI:57783"/>
        <dbReference type="ChEBI" id="CHEBI:58349"/>
        <dbReference type="EC" id="1.8.1.9"/>
    </reaction>
</comment>
<comment type="caution">
    <text evidence="6">The sequence shown here is derived from an EMBL/GenBank/DDBJ whole genome shotgun (WGS) entry which is preliminary data.</text>
</comment>
<dbReference type="SUPFAM" id="SSF52172">
    <property type="entry name" value="CheY-like"/>
    <property type="match status" value="1"/>
</dbReference>
<dbReference type="GO" id="GO:0000160">
    <property type="term" value="P:phosphorelay signal transduction system"/>
    <property type="evidence" value="ECO:0007669"/>
    <property type="project" value="InterPro"/>
</dbReference>
<dbReference type="GO" id="GO:0004791">
    <property type="term" value="F:thioredoxin-disulfide reductase (NADPH) activity"/>
    <property type="evidence" value="ECO:0007669"/>
    <property type="project" value="UniProtKB-EC"/>
</dbReference>
<evidence type="ECO:0000259" key="5">
    <source>
        <dbReference type="PROSITE" id="PS50110"/>
    </source>
</evidence>
<evidence type="ECO:0000313" key="6">
    <source>
        <dbReference type="EMBL" id="PRY37808.1"/>
    </source>
</evidence>
<evidence type="ECO:0000256" key="3">
    <source>
        <dbReference type="ARBA" id="ARBA00048132"/>
    </source>
</evidence>
<feature type="domain" description="Response regulatory" evidence="5">
    <location>
        <begin position="15"/>
        <end position="138"/>
    </location>
</feature>
<evidence type="ECO:0000313" key="7">
    <source>
        <dbReference type="Proteomes" id="UP000239494"/>
    </source>
</evidence>
<keyword evidence="7" id="KW-1185">Reference proteome</keyword>
<accession>A0A2T0SWL7</accession>
<dbReference type="InterPro" id="IPR011006">
    <property type="entry name" value="CheY-like_superfamily"/>
</dbReference>
<evidence type="ECO:0000256" key="4">
    <source>
        <dbReference type="PROSITE-ProRule" id="PRU00169"/>
    </source>
</evidence>